<dbReference type="InterPro" id="IPR011257">
    <property type="entry name" value="DNA_glycosylase"/>
</dbReference>
<accession>A0ABT2WVX4</accession>
<dbReference type="RefSeq" id="WP_263389708.1">
    <property type="nucleotide sequence ID" value="NZ_JAOVQN010000022.1"/>
</dbReference>
<dbReference type="PANTHER" id="PTHR30037:SF4">
    <property type="entry name" value="DNA-3-METHYLADENINE GLYCOSYLASE I"/>
    <property type="match status" value="1"/>
</dbReference>
<sequence length="202" mass="22943">MSGTVPGPDGQPRCRWCQAAPEFFDYHDREWGYPVDDDRRLFEKLCLESFQSGLSWRTILAKRENFRAAFDGFDWTRIAVYNDTDVARLLGDAGIIRHRGKIEAVINNARRMDDLLAEHGSLAAYVWSYEPKPEDLPEPQTASIIPASTAMSKDLKKRGWKFVGPTTVFAFMQAMGLVNDHARGCAMRDKAARLRAEFTLPK</sequence>
<keyword evidence="2" id="KW-1185">Reference proteome</keyword>
<reference evidence="1 2" key="1">
    <citation type="submission" date="2022-10" db="EMBL/GenBank/DDBJ databases">
        <title>Ruegeria sp. nov., isolated from ocean surface water.</title>
        <authorList>
            <person name="He W."/>
            <person name="Wang L."/>
            <person name="Zhang D.-F."/>
        </authorList>
    </citation>
    <scope>NUCLEOTIDE SEQUENCE [LARGE SCALE GENOMIC DNA]</scope>
    <source>
        <strain evidence="1 2">WL0004</strain>
    </source>
</reference>
<dbReference type="PANTHER" id="PTHR30037">
    <property type="entry name" value="DNA-3-METHYLADENINE GLYCOSYLASE 1"/>
    <property type="match status" value="1"/>
</dbReference>
<dbReference type="InterPro" id="IPR052891">
    <property type="entry name" value="DNA-3mA_glycosylase"/>
</dbReference>
<protein>
    <submittedName>
        <fullName evidence="1">DNA-3-methyladenine glycosylase I</fullName>
    </submittedName>
</protein>
<proteinExistence type="predicted"/>
<evidence type="ECO:0000313" key="2">
    <source>
        <dbReference type="Proteomes" id="UP001321014"/>
    </source>
</evidence>
<name>A0ABT2WVX4_9RHOB</name>
<gene>
    <name evidence="1" type="ORF">OEZ49_18645</name>
</gene>
<evidence type="ECO:0000313" key="1">
    <source>
        <dbReference type="EMBL" id="MCU9839798.1"/>
    </source>
</evidence>
<dbReference type="SUPFAM" id="SSF48150">
    <property type="entry name" value="DNA-glycosylase"/>
    <property type="match status" value="1"/>
</dbReference>
<dbReference type="Gene3D" id="1.10.340.30">
    <property type="entry name" value="Hypothetical protein, domain 2"/>
    <property type="match status" value="1"/>
</dbReference>
<dbReference type="Pfam" id="PF03352">
    <property type="entry name" value="Adenine_glyco"/>
    <property type="match status" value="1"/>
</dbReference>
<organism evidence="1 2">
    <name type="scientific">Ruegeria marisflavi</name>
    <dbReference type="NCBI Taxonomy" id="2984152"/>
    <lineage>
        <taxon>Bacteria</taxon>
        <taxon>Pseudomonadati</taxon>
        <taxon>Pseudomonadota</taxon>
        <taxon>Alphaproteobacteria</taxon>
        <taxon>Rhodobacterales</taxon>
        <taxon>Roseobacteraceae</taxon>
        <taxon>Ruegeria</taxon>
    </lineage>
</organism>
<dbReference type="InterPro" id="IPR005019">
    <property type="entry name" value="Adenine_glyco"/>
</dbReference>
<dbReference type="EMBL" id="JAOVQN010000022">
    <property type="protein sequence ID" value="MCU9839798.1"/>
    <property type="molecule type" value="Genomic_DNA"/>
</dbReference>
<comment type="caution">
    <text evidence="1">The sequence shown here is derived from an EMBL/GenBank/DDBJ whole genome shotgun (WGS) entry which is preliminary data.</text>
</comment>
<dbReference type="Proteomes" id="UP001321014">
    <property type="component" value="Unassembled WGS sequence"/>
</dbReference>